<dbReference type="EMBL" id="JBELQE010000085">
    <property type="protein sequence ID" value="MER2251516.1"/>
    <property type="molecule type" value="Genomic_DNA"/>
</dbReference>
<evidence type="ECO:0000313" key="2">
    <source>
        <dbReference type="EMBL" id="MER2251516.1"/>
    </source>
</evidence>
<gene>
    <name evidence="2" type="ORF">ABS772_16490</name>
</gene>
<dbReference type="Proteomes" id="UP001480955">
    <property type="component" value="Unassembled WGS sequence"/>
</dbReference>
<protein>
    <submittedName>
        <fullName evidence="2">Uncharacterized protein</fullName>
    </submittedName>
</protein>
<dbReference type="RefSeq" id="WP_350395896.1">
    <property type="nucleotide sequence ID" value="NZ_JBELQE010000085.1"/>
</dbReference>
<keyword evidence="1" id="KW-0175">Coiled coil</keyword>
<proteinExistence type="predicted"/>
<evidence type="ECO:0000313" key="3">
    <source>
        <dbReference type="Proteomes" id="UP001480955"/>
    </source>
</evidence>
<accession>A0ABV1QQ84</accession>
<name>A0ABV1QQ84_9HYPH</name>
<keyword evidence="3" id="KW-1185">Reference proteome</keyword>
<organism evidence="2 3">
    <name type="scientific">Methylorubrum podarium</name>
    <dbReference type="NCBI Taxonomy" id="200476"/>
    <lineage>
        <taxon>Bacteria</taxon>
        <taxon>Pseudomonadati</taxon>
        <taxon>Pseudomonadota</taxon>
        <taxon>Alphaproteobacteria</taxon>
        <taxon>Hyphomicrobiales</taxon>
        <taxon>Methylobacteriaceae</taxon>
        <taxon>Methylorubrum</taxon>
    </lineage>
</organism>
<comment type="caution">
    <text evidence="2">The sequence shown here is derived from an EMBL/GenBank/DDBJ whole genome shotgun (WGS) entry which is preliminary data.</text>
</comment>
<reference evidence="2 3" key="1">
    <citation type="submission" date="2024-06" db="EMBL/GenBank/DDBJ databases">
        <authorList>
            <person name="Campbell A.G."/>
        </authorList>
    </citation>
    <scope>NUCLEOTIDE SEQUENCE [LARGE SCALE GENOMIC DNA]</scope>
    <source>
        <strain evidence="2 3">EM12</strain>
    </source>
</reference>
<sequence length="709" mass="75312">MPKGKDLLAGRGTRGQNAIGTITPFAERQEDGTWKQVADGRALFPPEGAVELRGVLASQMKDGDWFVFSAGTNDRHRAPTKMKALAARRVSRFLDLPEGETPESRRRALVEIGLESASAGDWAVKISATEVVRVAMNQQADGRYRAYGKDLARLPVRAFDPAAVLPLDVDGEPLTLYDIESSGQAGRSLNWLSDADYLRAVSGALATGARQEAAAALEALAARADEIGELSVAGGVDVLVLEEAVRSGAIAQRLESDMAAMGGFLIALASQPETKEALRRLADEKALAEIPRLEAEALSKVKAEWDVETASRLEQVRAAVAELEASELADLSRKRNEALSEIEASVEAAKAEALRTAEEAAEGAKARLQAEMAEYQGRVDAAAAELADLEVRHSDLSKAVEDLGAAEIALAGRMEDLTIEERRLIRRTRSAVGHPVFEVQEDVDRLQLKDIEQAARDAGVFSDRGVEVMIEFAVLAAAREVPVVTGPATDVADMAAMLLAGGRLASLHADPTLVNFDDLWSRPSGAGLTAFGAAAAWVADTGLPLVAHVSGADRSAARFWFPALAEAKRRGLVPGELMIIVSLDDGKSEEAKAMPKDRALIDADGLLNREAIPFLPSLTSSLTTKPRELDLRPPAEDHAADALLLSKHGVTSVTAALRLSRIYAAARAALGEERGRTFAGRMAGILCPAPPGQPSSTATPIRLSLASNA</sequence>
<evidence type="ECO:0000256" key="1">
    <source>
        <dbReference type="SAM" id="Coils"/>
    </source>
</evidence>
<feature type="coiled-coil region" evidence="1">
    <location>
        <begin position="328"/>
        <end position="399"/>
    </location>
</feature>